<dbReference type="GO" id="GO:0015074">
    <property type="term" value="P:DNA integration"/>
    <property type="evidence" value="ECO:0007669"/>
    <property type="project" value="InterPro"/>
</dbReference>
<feature type="domain" description="Tyr recombinase" evidence="2">
    <location>
        <begin position="1"/>
        <end position="77"/>
    </location>
</feature>
<dbReference type="InterPro" id="IPR002104">
    <property type="entry name" value="Integrase_catalytic"/>
</dbReference>
<sequence>MPLGTAQTISDHMKPRAGMTHGHGIHTLRHGFATHFLEAGVDVRTIQRLLGHQSLDTTTPSLQITRQPLATIRSPFDLLPCGDPAPPTPESPHATAYCHLPRRASRAYARRAIVGSRRSLPPVRRGSRRHHTVPPIPQQGMHAIEAGRTAQRGGHAAYCPSCGLERYAYHACRHRHGPTCQTDLPLGGF</sequence>
<dbReference type="Proteomes" id="UP000712673">
    <property type="component" value="Unassembled WGS sequence"/>
</dbReference>
<comment type="caution">
    <text evidence="3">The sequence shown here is derived from an EMBL/GenBank/DDBJ whole genome shotgun (WGS) entry which is preliminary data.</text>
</comment>
<evidence type="ECO:0000313" key="3">
    <source>
        <dbReference type="EMBL" id="MBM3226192.1"/>
    </source>
</evidence>
<dbReference type="InterPro" id="IPR026889">
    <property type="entry name" value="Zn_Tnp"/>
</dbReference>
<evidence type="ECO:0000259" key="2">
    <source>
        <dbReference type="PROSITE" id="PS51898"/>
    </source>
</evidence>
<dbReference type="GO" id="GO:0003677">
    <property type="term" value="F:DNA binding"/>
    <property type="evidence" value="ECO:0007669"/>
    <property type="project" value="InterPro"/>
</dbReference>
<dbReference type="SUPFAM" id="SSF56349">
    <property type="entry name" value="DNA breaking-rejoining enzymes"/>
    <property type="match status" value="1"/>
</dbReference>
<name>A0A937W6W6_UNCTE</name>
<keyword evidence="1" id="KW-0233">DNA recombination</keyword>
<evidence type="ECO:0000256" key="1">
    <source>
        <dbReference type="ARBA" id="ARBA00023172"/>
    </source>
</evidence>
<dbReference type="PROSITE" id="PS51898">
    <property type="entry name" value="TYR_RECOMBINASE"/>
    <property type="match status" value="1"/>
</dbReference>
<accession>A0A937W6W6</accession>
<dbReference type="AlphaFoldDB" id="A0A937W6W6"/>
<dbReference type="InterPro" id="IPR013762">
    <property type="entry name" value="Integrase-like_cat_sf"/>
</dbReference>
<protein>
    <recommendedName>
        <fullName evidence="2">Tyr recombinase domain-containing protein</fullName>
    </recommendedName>
</protein>
<dbReference type="Pfam" id="PF14319">
    <property type="entry name" value="Zn_Tnp_IS91"/>
    <property type="match status" value="1"/>
</dbReference>
<gene>
    <name evidence="3" type="ORF">FJZ47_20695</name>
</gene>
<organism evidence="3 4">
    <name type="scientific">Tectimicrobiota bacterium</name>
    <dbReference type="NCBI Taxonomy" id="2528274"/>
    <lineage>
        <taxon>Bacteria</taxon>
        <taxon>Pseudomonadati</taxon>
        <taxon>Nitrospinota/Tectimicrobiota group</taxon>
        <taxon>Candidatus Tectimicrobiota</taxon>
    </lineage>
</organism>
<dbReference type="GO" id="GO:0006310">
    <property type="term" value="P:DNA recombination"/>
    <property type="evidence" value="ECO:0007669"/>
    <property type="project" value="UniProtKB-KW"/>
</dbReference>
<dbReference type="Gene3D" id="1.10.443.10">
    <property type="entry name" value="Intergrase catalytic core"/>
    <property type="match status" value="1"/>
</dbReference>
<dbReference type="InterPro" id="IPR011010">
    <property type="entry name" value="DNA_brk_join_enz"/>
</dbReference>
<proteinExistence type="predicted"/>
<dbReference type="Pfam" id="PF00589">
    <property type="entry name" value="Phage_integrase"/>
    <property type="match status" value="1"/>
</dbReference>
<evidence type="ECO:0000313" key="4">
    <source>
        <dbReference type="Proteomes" id="UP000712673"/>
    </source>
</evidence>
<reference evidence="3" key="1">
    <citation type="submission" date="2019-03" db="EMBL/GenBank/DDBJ databases">
        <title>Lake Tanganyika Metagenome-Assembled Genomes (MAGs).</title>
        <authorList>
            <person name="Tran P."/>
        </authorList>
    </citation>
    <scope>NUCLEOTIDE SEQUENCE</scope>
    <source>
        <strain evidence="3">K_DeepCast_65m_m2_066</strain>
    </source>
</reference>
<dbReference type="EMBL" id="VGLS01000821">
    <property type="protein sequence ID" value="MBM3226192.1"/>
    <property type="molecule type" value="Genomic_DNA"/>
</dbReference>